<name>A0A2H3DSA5_ARMGA</name>
<dbReference type="AlphaFoldDB" id="A0A2H3DSA5"/>
<reference evidence="3" key="1">
    <citation type="journal article" date="2017" name="Nat. Ecol. Evol.">
        <title>Genome expansion and lineage-specific genetic innovations in the forest pathogenic fungi Armillaria.</title>
        <authorList>
            <person name="Sipos G."/>
            <person name="Prasanna A.N."/>
            <person name="Walter M.C."/>
            <person name="O'Connor E."/>
            <person name="Balint B."/>
            <person name="Krizsan K."/>
            <person name="Kiss B."/>
            <person name="Hess J."/>
            <person name="Varga T."/>
            <person name="Slot J."/>
            <person name="Riley R."/>
            <person name="Boka B."/>
            <person name="Rigling D."/>
            <person name="Barry K."/>
            <person name="Lee J."/>
            <person name="Mihaltcheva S."/>
            <person name="LaButti K."/>
            <person name="Lipzen A."/>
            <person name="Waldron R."/>
            <person name="Moloney N.M."/>
            <person name="Sperisen C."/>
            <person name="Kredics L."/>
            <person name="Vagvoelgyi C."/>
            <person name="Patrignani A."/>
            <person name="Fitzpatrick D."/>
            <person name="Nagy I."/>
            <person name="Doyle S."/>
            <person name="Anderson J.B."/>
            <person name="Grigoriev I.V."/>
            <person name="Gueldener U."/>
            <person name="Muensterkoetter M."/>
            <person name="Nagy L.G."/>
        </authorList>
    </citation>
    <scope>NUCLEOTIDE SEQUENCE [LARGE SCALE GENOMIC DNA]</scope>
    <source>
        <strain evidence="3">Ar21-2</strain>
    </source>
</reference>
<feature type="compositionally biased region" description="Basic and acidic residues" evidence="1">
    <location>
        <begin position="56"/>
        <end position="65"/>
    </location>
</feature>
<dbReference type="InParanoid" id="A0A2H3DSA5"/>
<accession>A0A2H3DSA5</accession>
<protein>
    <submittedName>
        <fullName evidence="2">Uncharacterized protein</fullName>
    </submittedName>
</protein>
<dbReference type="EMBL" id="KZ293648">
    <property type="protein sequence ID" value="PBK98099.1"/>
    <property type="molecule type" value="Genomic_DNA"/>
</dbReference>
<keyword evidence="3" id="KW-1185">Reference proteome</keyword>
<organism evidence="2 3">
    <name type="scientific">Armillaria gallica</name>
    <name type="common">Bulbous honey fungus</name>
    <name type="synonym">Armillaria bulbosa</name>
    <dbReference type="NCBI Taxonomy" id="47427"/>
    <lineage>
        <taxon>Eukaryota</taxon>
        <taxon>Fungi</taxon>
        <taxon>Dikarya</taxon>
        <taxon>Basidiomycota</taxon>
        <taxon>Agaricomycotina</taxon>
        <taxon>Agaricomycetes</taxon>
        <taxon>Agaricomycetidae</taxon>
        <taxon>Agaricales</taxon>
        <taxon>Marasmiineae</taxon>
        <taxon>Physalacriaceae</taxon>
        <taxon>Armillaria</taxon>
    </lineage>
</organism>
<evidence type="ECO:0000256" key="1">
    <source>
        <dbReference type="SAM" id="MobiDB-lite"/>
    </source>
</evidence>
<gene>
    <name evidence="2" type="ORF">ARMGADRAFT_567938</name>
</gene>
<feature type="region of interest" description="Disordered" evidence="1">
    <location>
        <begin position="113"/>
        <end position="182"/>
    </location>
</feature>
<feature type="compositionally biased region" description="Polar residues" evidence="1">
    <location>
        <begin position="161"/>
        <end position="182"/>
    </location>
</feature>
<proteinExistence type="predicted"/>
<evidence type="ECO:0000313" key="2">
    <source>
        <dbReference type="EMBL" id="PBK98099.1"/>
    </source>
</evidence>
<evidence type="ECO:0000313" key="3">
    <source>
        <dbReference type="Proteomes" id="UP000217790"/>
    </source>
</evidence>
<feature type="region of interest" description="Disordered" evidence="1">
    <location>
        <begin position="36"/>
        <end position="98"/>
    </location>
</feature>
<dbReference type="STRING" id="47427.A0A2H3DSA5"/>
<sequence length="182" mass="19409">MTCGCDGRAGCALEAMRRGDWKAGNLGQLVGKQRGFKTRARERGGVEIIPGKGKQKQKEVKKEVLPTKNATEQAGVVPPKMRKGHARMPTSPSPLSSTDAFAKLSLTSPILRTEDSTISPLTHDVLTSPVPPALSRRRQKSPCSTSDAMSKESFDVMTVDSPPTATSSSDVPMSDTPPASFT</sequence>
<dbReference type="OrthoDB" id="79252at2759"/>
<dbReference type="Proteomes" id="UP000217790">
    <property type="component" value="Unassembled WGS sequence"/>
</dbReference>